<dbReference type="SUPFAM" id="SSF53850">
    <property type="entry name" value="Periplasmic binding protein-like II"/>
    <property type="match status" value="1"/>
</dbReference>
<evidence type="ECO:0000259" key="5">
    <source>
        <dbReference type="PROSITE" id="PS50931"/>
    </source>
</evidence>
<dbReference type="Gene3D" id="1.10.10.10">
    <property type="entry name" value="Winged helix-like DNA-binding domain superfamily/Winged helix DNA-binding domain"/>
    <property type="match status" value="1"/>
</dbReference>
<keyword evidence="7" id="KW-1185">Reference proteome</keyword>
<dbReference type="PANTHER" id="PTHR30537">
    <property type="entry name" value="HTH-TYPE TRANSCRIPTIONAL REGULATOR"/>
    <property type="match status" value="1"/>
</dbReference>
<reference evidence="7" key="1">
    <citation type="journal article" date="2019" name="Int. J. Syst. Evol. Microbiol.">
        <title>The Global Catalogue of Microorganisms (GCM) 10K type strain sequencing project: providing services to taxonomists for standard genome sequencing and annotation.</title>
        <authorList>
            <consortium name="The Broad Institute Genomics Platform"/>
            <consortium name="The Broad Institute Genome Sequencing Center for Infectious Disease"/>
            <person name="Wu L."/>
            <person name="Ma J."/>
        </authorList>
    </citation>
    <scope>NUCLEOTIDE SEQUENCE [LARGE SCALE GENOMIC DNA]</scope>
    <source>
        <strain evidence="7">JCM 17551</strain>
    </source>
</reference>
<keyword evidence="3" id="KW-0238">DNA-binding</keyword>
<dbReference type="EMBL" id="BAABBN010000004">
    <property type="protein sequence ID" value="GAA3919006.1"/>
    <property type="molecule type" value="Genomic_DNA"/>
</dbReference>
<dbReference type="PANTHER" id="PTHR30537:SF5">
    <property type="entry name" value="HTH-TYPE TRANSCRIPTIONAL ACTIVATOR TTDR-RELATED"/>
    <property type="match status" value="1"/>
</dbReference>
<evidence type="ECO:0000313" key="7">
    <source>
        <dbReference type="Proteomes" id="UP001501565"/>
    </source>
</evidence>
<comment type="similarity">
    <text evidence="1">Belongs to the LysR transcriptional regulatory family.</text>
</comment>
<dbReference type="Pfam" id="PF00126">
    <property type="entry name" value="HTH_1"/>
    <property type="match status" value="1"/>
</dbReference>
<keyword evidence="2" id="KW-0805">Transcription regulation</keyword>
<dbReference type="SUPFAM" id="SSF46785">
    <property type="entry name" value="Winged helix' DNA-binding domain"/>
    <property type="match status" value="1"/>
</dbReference>
<keyword evidence="4" id="KW-0804">Transcription</keyword>
<gene>
    <name evidence="6" type="ORF">GCM10022277_12920</name>
</gene>
<dbReference type="InterPro" id="IPR058163">
    <property type="entry name" value="LysR-type_TF_proteobact-type"/>
</dbReference>
<evidence type="ECO:0000256" key="4">
    <source>
        <dbReference type="ARBA" id="ARBA00023163"/>
    </source>
</evidence>
<evidence type="ECO:0000313" key="6">
    <source>
        <dbReference type="EMBL" id="GAA3919006.1"/>
    </source>
</evidence>
<protein>
    <submittedName>
        <fullName evidence="6">LysR family transcriptional regulator</fullName>
    </submittedName>
</protein>
<dbReference type="InterPro" id="IPR000847">
    <property type="entry name" value="LysR_HTH_N"/>
</dbReference>
<evidence type="ECO:0000256" key="1">
    <source>
        <dbReference type="ARBA" id="ARBA00009437"/>
    </source>
</evidence>
<dbReference type="CDD" id="cd08422">
    <property type="entry name" value="PBP2_CrgA_like"/>
    <property type="match status" value="1"/>
</dbReference>
<evidence type="ECO:0000256" key="2">
    <source>
        <dbReference type="ARBA" id="ARBA00023015"/>
    </source>
</evidence>
<dbReference type="Pfam" id="PF03466">
    <property type="entry name" value="LysR_substrate"/>
    <property type="match status" value="1"/>
</dbReference>
<comment type="caution">
    <text evidence="6">The sequence shown here is derived from an EMBL/GenBank/DDBJ whole genome shotgun (WGS) entry which is preliminary data.</text>
</comment>
<name>A0ABP7MAE3_9GAMM</name>
<accession>A0ABP7MAE3</accession>
<dbReference type="InterPro" id="IPR036390">
    <property type="entry name" value="WH_DNA-bd_sf"/>
</dbReference>
<dbReference type="InterPro" id="IPR036388">
    <property type="entry name" value="WH-like_DNA-bd_sf"/>
</dbReference>
<dbReference type="InterPro" id="IPR005119">
    <property type="entry name" value="LysR_subst-bd"/>
</dbReference>
<proteinExistence type="inferred from homology"/>
<organism evidence="6 7">
    <name type="scientific">Litoribacillus peritrichatus</name>
    <dbReference type="NCBI Taxonomy" id="718191"/>
    <lineage>
        <taxon>Bacteria</taxon>
        <taxon>Pseudomonadati</taxon>
        <taxon>Pseudomonadota</taxon>
        <taxon>Gammaproteobacteria</taxon>
        <taxon>Oceanospirillales</taxon>
        <taxon>Oceanospirillaceae</taxon>
        <taxon>Litoribacillus</taxon>
    </lineage>
</organism>
<sequence>MIVNAILTIMDTLDGMKTVIAVVETGSFTAASERLGLSKALVSKYVGEVECSLGVRLFNRSTRRLALTEAGRSYYDQALPLLDEFSALVDNVSGDQSSPRGLLRISVPVAFGEMELSPVVPKFLKLYPDLQIDLQLSDRMIDMLEEGIDVVIRIGGVDDSNLIAKHIKDLPLILCASPDYLEEHTSPTNANCIAKHNCIIDSNFRIGKQWPIVSPDGETSSIEVQSRVAANSPRAVKEIALASGGIGMIPKFIVEKELADGTLVEVLPGYRTLEFGLFAIYPHRRYLPRKVRCFIDFLVEELEGS</sequence>
<dbReference type="PROSITE" id="PS50931">
    <property type="entry name" value="HTH_LYSR"/>
    <property type="match status" value="1"/>
</dbReference>
<evidence type="ECO:0000256" key="3">
    <source>
        <dbReference type="ARBA" id="ARBA00023125"/>
    </source>
</evidence>
<dbReference type="Gene3D" id="3.40.190.290">
    <property type="match status" value="1"/>
</dbReference>
<feature type="domain" description="HTH lysR-type" evidence="5">
    <location>
        <begin position="11"/>
        <end position="68"/>
    </location>
</feature>
<dbReference type="Proteomes" id="UP001501565">
    <property type="component" value="Unassembled WGS sequence"/>
</dbReference>